<keyword evidence="2" id="KW-0255">Endonuclease</keyword>
<dbReference type="EMBL" id="LR796474">
    <property type="protein sequence ID" value="CAB4146711.1"/>
    <property type="molecule type" value="Genomic_DNA"/>
</dbReference>
<dbReference type="GO" id="GO:0004519">
    <property type="term" value="F:endonuclease activity"/>
    <property type="evidence" value="ECO:0007669"/>
    <property type="project" value="UniProtKB-KW"/>
</dbReference>
<dbReference type="SUPFAM" id="SSF54171">
    <property type="entry name" value="DNA-binding domain"/>
    <property type="match status" value="1"/>
</dbReference>
<dbReference type="InterPro" id="IPR016177">
    <property type="entry name" value="DNA-bd_dom_sf"/>
</dbReference>
<organism evidence="2">
    <name type="scientific">uncultured Caudovirales phage</name>
    <dbReference type="NCBI Taxonomy" id="2100421"/>
    <lineage>
        <taxon>Viruses</taxon>
        <taxon>Duplodnaviria</taxon>
        <taxon>Heunggongvirae</taxon>
        <taxon>Uroviricota</taxon>
        <taxon>Caudoviricetes</taxon>
        <taxon>Peduoviridae</taxon>
        <taxon>Maltschvirus</taxon>
        <taxon>Maltschvirus maltsch</taxon>
    </lineage>
</organism>
<evidence type="ECO:0000313" key="2">
    <source>
        <dbReference type="EMBL" id="CAB4146711.1"/>
    </source>
</evidence>
<evidence type="ECO:0000259" key="1">
    <source>
        <dbReference type="Pfam" id="PF13392"/>
    </source>
</evidence>
<keyword evidence="2" id="KW-0378">Hydrolase</keyword>
<gene>
    <name evidence="2" type="ORF">UFOVP499_3</name>
</gene>
<dbReference type="SUPFAM" id="SSF54060">
    <property type="entry name" value="His-Me finger endonucleases"/>
    <property type="match status" value="1"/>
</dbReference>
<keyword evidence="2" id="KW-0540">Nuclease</keyword>
<dbReference type="InterPro" id="IPR003615">
    <property type="entry name" value="HNH_nuc"/>
</dbReference>
<name>A0A6J5ML02_9CAUD</name>
<feature type="domain" description="HNH nuclease" evidence="1">
    <location>
        <begin position="54"/>
        <end position="95"/>
    </location>
</feature>
<dbReference type="Gene3D" id="3.90.75.20">
    <property type="match status" value="1"/>
</dbReference>
<dbReference type="InterPro" id="IPR044925">
    <property type="entry name" value="His-Me_finger_sf"/>
</dbReference>
<proteinExistence type="predicted"/>
<sequence length="160" mass="18499">MNQALVAECFEHRDGKLYWKTVAHPNKKYLVGQEAGSIHQTGYRHVSWLGKVHKVHRLIFLLEHGYLPPEIDHINGDRQDNRLENLREVTRSQNQYNKPMCKNNTSGSRGVAWHKGAQSWAVRVSVNKKSKLIGYFKDLELADLVGSMAREKYHGQYAHH</sequence>
<dbReference type="Pfam" id="PF13392">
    <property type="entry name" value="HNH_3"/>
    <property type="match status" value="1"/>
</dbReference>
<protein>
    <submittedName>
        <fullName evidence="2">Putative NHN endonuclease</fullName>
    </submittedName>
</protein>
<accession>A0A6J5ML02</accession>
<dbReference type="GO" id="GO:0003677">
    <property type="term" value="F:DNA binding"/>
    <property type="evidence" value="ECO:0007669"/>
    <property type="project" value="InterPro"/>
</dbReference>
<reference evidence="2" key="1">
    <citation type="submission" date="2020-04" db="EMBL/GenBank/DDBJ databases">
        <authorList>
            <person name="Chiriac C."/>
            <person name="Salcher M."/>
            <person name="Ghai R."/>
            <person name="Kavagutti S V."/>
        </authorList>
    </citation>
    <scope>NUCLEOTIDE SEQUENCE</scope>
</reference>